<dbReference type="AlphaFoldDB" id="A0A411DHE1"/>
<sequence>MDLKKLREIPSTYSLVKKALYLSFSITIIAIISSSVWAVYVSKVFTKKIYVITEKGQAAIANSMNNDQDYENYRLPEIKNQIKVFHRLFFGYDQFSYDKNINEALYLIGNSGKQLYLSLKANGHFARIQSQNLVQKLEIDSIKVNDKEYPYHASVYGKLSVSRVDQNVSTKNLFYSSFDLYNVARTENNPHGLLIENYLFKSKGFENASVNDGGNGVKAEAADTEEDSQ</sequence>
<reference evidence="2" key="1">
    <citation type="submission" date="2019-01" db="EMBL/GenBank/DDBJ databases">
        <title>Whole Genome Sequencing for Putative Detection of Antimicrobial Resistance and Potential Virulence Factors in Chryseobacterium indologenes isolated from Nile Tilapia in Tanzania.</title>
        <authorList>
            <person name="Mwega E."/>
            <person name="Mutoloki S."/>
            <person name="Mugimba K."/>
            <person name="Colquhoun D."/>
            <person name="Mdegela R."/>
            <person name="Evensen O."/>
            <person name="Wasteson Y."/>
        </authorList>
    </citation>
    <scope>NUCLEOTIDE SEQUENCE [LARGE SCALE GENOMIC DNA]</scope>
    <source>
        <strain evidence="2">StR 01</strain>
    </source>
</reference>
<name>A0A411DHE1_CHRID</name>
<keyword evidence="1" id="KW-0812">Transmembrane</keyword>
<evidence type="ECO:0000313" key="2">
    <source>
        <dbReference type="EMBL" id="QBA19773.1"/>
    </source>
</evidence>
<keyword evidence="1" id="KW-0472">Membrane</keyword>
<accession>A0A411DHE1</accession>
<organism evidence="2">
    <name type="scientific">Chryseobacterium indologenes</name>
    <name type="common">Flavobacterium indologenes</name>
    <dbReference type="NCBI Taxonomy" id="253"/>
    <lineage>
        <taxon>Bacteria</taxon>
        <taxon>Pseudomonadati</taxon>
        <taxon>Bacteroidota</taxon>
        <taxon>Flavobacteriia</taxon>
        <taxon>Flavobacteriales</taxon>
        <taxon>Weeksellaceae</taxon>
        <taxon>Chryseobacterium group</taxon>
        <taxon>Chryseobacterium</taxon>
    </lineage>
</organism>
<protein>
    <recommendedName>
        <fullName evidence="3">Conjugative transposon protein TraK</fullName>
    </recommendedName>
</protein>
<proteinExistence type="predicted"/>
<gene>
    <name evidence="2" type="ORF">EU348_00785</name>
</gene>
<keyword evidence="1" id="KW-1133">Transmembrane helix</keyword>
<feature type="transmembrane region" description="Helical" evidence="1">
    <location>
        <begin position="20"/>
        <end position="40"/>
    </location>
</feature>
<evidence type="ECO:0000256" key="1">
    <source>
        <dbReference type="SAM" id="Phobius"/>
    </source>
</evidence>
<dbReference type="EMBL" id="CP035532">
    <property type="protein sequence ID" value="QBA19773.1"/>
    <property type="molecule type" value="Genomic_DNA"/>
</dbReference>
<evidence type="ECO:0008006" key="3">
    <source>
        <dbReference type="Google" id="ProtNLM"/>
    </source>
</evidence>